<comment type="similarity">
    <text evidence="2 9 10">Belongs to the TonB-dependent receptor family.</text>
</comment>
<keyword evidence="7 9" id="KW-0472">Membrane</keyword>
<evidence type="ECO:0000256" key="2">
    <source>
        <dbReference type="ARBA" id="ARBA00009810"/>
    </source>
</evidence>
<keyword evidence="8 9" id="KW-0998">Cell outer membrane</keyword>
<keyword evidence="3 9" id="KW-0813">Transport</keyword>
<name>A0A1Z1SVX5_PROMI</name>
<sequence length="744" mass="84209">MDINGMSMLKRNFKYSTLATAICLLYAPTTFAHIEKVETDTLTVIGQQDNQITDFQSVVDTRSAQAQTASTTGQLLKQIPGITVSGTGIANGGNIMMRGYDQRGVKIFVDGIHQPIDNTMNKLGGLFIEPSLISRVKVKHGGSSVKHGSGALGGVVSFSTLHPNELLDANKNLGAKLFSSFSSADKHFSYGGVIAGRHQLVEGLLAYSQRERGPIRIADDSILNNHERIKNYFAKAYVYPTEEQTVIFSARQYNNAGEQREVLNRMGGFGKRDSNNMYRATKQNDISLTYHLNPNNYDWLDLSTQLYYSQFKIAHTFLTDTRKEIYPDIESVLGNSEKRTQYTYGMKVENAFNLNYFQDRLTQSVIIGIDAEKQKMVSNNKAKNFPLSHMDNASGWVHNTFNTPLLPITLIAGLRYNYYQNVPDNSKTLDYYKDLNKKGDMTSADKYQETYQNISKNIALRLTLTKWLQIYSSYSVAFRAPTLSEMYNDSVHFTIISPFNKKSYDARWVPNSTLEPETNRTWEHGINLQKNALLFTNDQLNIKASYYSTESIDHITYQQWYHSRKPIQLKNSHIALSPIKDAREPLLFQSVNLPKALIHGFDLRLLYSHPYIAMGVNYNQTKTLELSSLETISMVRPETLTAFINVPIIKTPFSVAWSGKFAGPTAKKGTHKYPGSEEVTTRLKEDLQQYPGYGVHSFAVNYQSNNKDIQASLVLDNAFNKVYYSTVGVPQEARNIKMSVSYRW</sequence>
<protein>
    <submittedName>
        <fullName evidence="15">Hemin receptor</fullName>
    </submittedName>
</protein>
<dbReference type="GO" id="GO:0009279">
    <property type="term" value="C:cell outer membrane"/>
    <property type="evidence" value="ECO:0007669"/>
    <property type="project" value="UniProtKB-SubCell"/>
</dbReference>
<dbReference type="InterPro" id="IPR012910">
    <property type="entry name" value="Plug_dom"/>
</dbReference>
<dbReference type="InterPro" id="IPR037066">
    <property type="entry name" value="Plug_dom_sf"/>
</dbReference>
<feature type="chain" id="PRO_5044063603" evidence="11">
    <location>
        <begin position="33"/>
        <end position="744"/>
    </location>
</feature>
<dbReference type="PROSITE" id="PS52016">
    <property type="entry name" value="TONB_DEPENDENT_REC_3"/>
    <property type="match status" value="1"/>
</dbReference>
<dbReference type="STRING" id="584.AOUC001_08460"/>
<reference evidence="15 17" key="2">
    <citation type="submission" date="2018-06" db="EMBL/GenBank/DDBJ databases">
        <authorList>
            <consortium name="Pathogen Informatics"/>
            <person name="Doyle S."/>
        </authorList>
    </citation>
    <scope>NUCLEOTIDE SEQUENCE [LARGE SCALE GENOMIC DNA]</scope>
    <source>
        <strain evidence="15 17">NCTC10975</strain>
    </source>
</reference>
<dbReference type="PANTHER" id="PTHR30069">
    <property type="entry name" value="TONB-DEPENDENT OUTER MEMBRANE RECEPTOR"/>
    <property type="match status" value="1"/>
</dbReference>
<dbReference type="InterPro" id="IPR039426">
    <property type="entry name" value="TonB-dep_rcpt-like"/>
</dbReference>
<dbReference type="InterPro" id="IPR036942">
    <property type="entry name" value="Beta-barrel_TonB_sf"/>
</dbReference>
<evidence type="ECO:0000256" key="11">
    <source>
        <dbReference type="SAM" id="SignalP"/>
    </source>
</evidence>
<dbReference type="GO" id="GO:0015232">
    <property type="term" value="F:heme transmembrane transporter activity"/>
    <property type="evidence" value="ECO:0007669"/>
    <property type="project" value="InterPro"/>
</dbReference>
<dbReference type="EMBL" id="UAUE01000024">
    <property type="protein sequence ID" value="SPY98213.1"/>
    <property type="molecule type" value="Genomic_DNA"/>
</dbReference>
<evidence type="ECO:0000313" key="14">
    <source>
        <dbReference type="EMBL" id="ARX34679.1"/>
    </source>
</evidence>
<dbReference type="Proteomes" id="UP000195540">
    <property type="component" value="Chromosome"/>
</dbReference>
<dbReference type="Gene3D" id="2.40.170.20">
    <property type="entry name" value="TonB-dependent receptor, beta-barrel domain"/>
    <property type="match status" value="1"/>
</dbReference>
<keyword evidence="5 9" id="KW-0812">Transmembrane</keyword>
<dbReference type="Pfam" id="PF00593">
    <property type="entry name" value="TonB_dep_Rec_b-barrel"/>
    <property type="match status" value="1"/>
</dbReference>
<feature type="signal peptide" evidence="11">
    <location>
        <begin position="1"/>
        <end position="32"/>
    </location>
</feature>
<evidence type="ECO:0000259" key="12">
    <source>
        <dbReference type="Pfam" id="PF00593"/>
    </source>
</evidence>
<keyword evidence="6 10" id="KW-0798">TonB box</keyword>
<dbReference type="EMBL" id="CP021694">
    <property type="protein sequence ID" value="ARX34679.1"/>
    <property type="molecule type" value="Genomic_DNA"/>
</dbReference>
<organism evidence="15 17">
    <name type="scientific">Proteus mirabilis</name>
    <dbReference type="NCBI Taxonomy" id="584"/>
    <lineage>
        <taxon>Bacteria</taxon>
        <taxon>Pseudomonadati</taxon>
        <taxon>Pseudomonadota</taxon>
        <taxon>Gammaproteobacteria</taxon>
        <taxon>Enterobacterales</taxon>
        <taxon>Morganellaceae</taxon>
        <taxon>Proteus</taxon>
    </lineage>
</organism>
<evidence type="ECO:0000313" key="16">
    <source>
        <dbReference type="Proteomes" id="UP000195540"/>
    </source>
</evidence>
<accession>A0A1Z1SVX5</accession>
<dbReference type="AlphaFoldDB" id="A0A1Z1SVX5"/>
<dbReference type="NCBIfam" id="TIGR01785">
    <property type="entry name" value="TonB-hemin"/>
    <property type="match status" value="1"/>
</dbReference>
<keyword evidence="15" id="KW-0675">Receptor</keyword>
<evidence type="ECO:0000256" key="8">
    <source>
        <dbReference type="ARBA" id="ARBA00023237"/>
    </source>
</evidence>
<evidence type="ECO:0000256" key="9">
    <source>
        <dbReference type="PROSITE-ProRule" id="PRU01360"/>
    </source>
</evidence>
<gene>
    <name evidence="15" type="primary">hmuR1</name>
    <name evidence="14" type="ORF">AM402_11190</name>
    <name evidence="15" type="ORF">NCTC10975_03079</name>
</gene>
<dbReference type="InterPro" id="IPR000531">
    <property type="entry name" value="Beta-barrel_TonB"/>
</dbReference>
<dbReference type="Proteomes" id="UP000251485">
    <property type="component" value="Unassembled WGS sequence"/>
</dbReference>
<evidence type="ECO:0000256" key="3">
    <source>
        <dbReference type="ARBA" id="ARBA00022448"/>
    </source>
</evidence>
<evidence type="ECO:0000256" key="5">
    <source>
        <dbReference type="ARBA" id="ARBA00022692"/>
    </source>
</evidence>
<evidence type="ECO:0000313" key="17">
    <source>
        <dbReference type="Proteomes" id="UP000251485"/>
    </source>
</evidence>
<proteinExistence type="inferred from homology"/>
<feature type="domain" description="TonB-dependent receptor-like beta-barrel" evidence="12">
    <location>
        <begin position="249"/>
        <end position="717"/>
    </location>
</feature>
<keyword evidence="11" id="KW-0732">Signal</keyword>
<evidence type="ECO:0000256" key="10">
    <source>
        <dbReference type="RuleBase" id="RU003357"/>
    </source>
</evidence>
<reference evidence="14 16" key="1">
    <citation type="submission" date="2017-05" db="EMBL/GenBank/DDBJ databases">
        <title>Whole genome sequencing of Proteus mirabilis AR_0155.</title>
        <authorList>
            <person name="Conlan S."/>
            <person name="Thomas P.J."/>
            <person name="Mullikin J."/>
            <person name="Frank K.M."/>
            <person name="Segre J.A."/>
        </authorList>
    </citation>
    <scope>NUCLEOTIDE SEQUENCE [LARGE SCALE GENOMIC DNA]</scope>
    <source>
        <strain evidence="14 16">AR_0155</strain>
    </source>
</reference>
<evidence type="ECO:0000256" key="4">
    <source>
        <dbReference type="ARBA" id="ARBA00022452"/>
    </source>
</evidence>
<dbReference type="RefSeq" id="WP_004248180.1">
    <property type="nucleotide sequence ID" value="NZ_BGKS01000010.1"/>
</dbReference>
<evidence type="ECO:0000259" key="13">
    <source>
        <dbReference type="Pfam" id="PF07715"/>
    </source>
</evidence>
<dbReference type="CDD" id="cd01347">
    <property type="entry name" value="ligand_gated_channel"/>
    <property type="match status" value="1"/>
</dbReference>
<evidence type="ECO:0000313" key="15">
    <source>
        <dbReference type="EMBL" id="SPY98213.1"/>
    </source>
</evidence>
<evidence type="ECO:0000256" key="7">
    <source>
        <dbReference type="ARBA" id="ARBA00023136"/>
    </source>
</evidence>
<dbReference type="SUPFAM" id="SSF56935">
    <property type="entry name" value="Porins"/>
    <property type="match status" value="1"/>
</dbReference>
<evidence type="ECO:0000256" key="1">
    <source>
        <dbReference type="ARBA" id="ARBA00004571"/>
    </source>
</evidence>
<keyword evidence="4 9" id="KW-1134">Transmembrane beta strand</keyword>
<dbReference type="GO" id="GO:0044718">
    <property type="term" value="P:siderophore transmembrane transport"/>
    <property type="evidence" value="ECO:0007669"/>
    <property type="project" value="TreeGrafter"/>
</dbReference>
<dbReference type="Pfam" id="PF07715">
    <property type="entry name" value="Plug"/>
    <property type="match status" value="1"/>
</dbReference>
<dbReference type="InterPro" id="IPR011276">
    <property type="entry name" value="TonB_haem/Hb_rcpt"/>
</dbReference>
<dbReference type="GO" id="GO:0015344">
    <property type="term" value="F:siderophore uptake transmembrane transporter activity"/>
    <property type="evidence" value="ECO:0007669"/>
    <property type="project" value="TreeGrafter"/>
</dbReference>
<dbReference type="Gene3D" id="2.170.130.10">
    <property type="entry name" value="TonB-dependent receptor, plug domain"/>
    <property type="match status" value="1"/>
</dbReference>
<comment type="subcellular location">
    <subcellularLocation>
        <location evidence="1 9">Cell outer membrane</location>
        <topology evidence="1 9">Multi-pass membrane protein</topology>
    </subcellularLocation>
</comment>
<feature type="domain" description="TonB-dependent receptor plug" evidence="13">
    <location>
        <begin position="57"/>
        <end position="155"/>
    </location>
</feature>
<dbReference type="PANTHER" id="PTHR30069:SF41">
    <property type="entry name" value="HEME_HEMOPEXIN UTILIZATION PROTEIN C"/>
    <property type="match status" value="1"/>
</dbReference>
<evidence type="ECO:0000256" key="6">
    <source>
        <dbReference type="ARBA" id="ARBA00023077"/>
    </source>
</evidence>